<feature type="domain" description="CRISPR type III-associated protein" evidence="2">
    <location>
        <begin position="66"/>
        <end position="121"/>
    </location>
</feature>
<reference evidence="3 4" key="1">
    <citation type="submission" date="2020-10" db="EMBL/GenBank/DDBJ databases">
        <title>Connecting structure to function with the recovery of over 1000 high-quality activated sludge metagenome-assembled genomes encoding full-length rRNA genes using long-read sequencing.</title>
        <authorList>
            <person name="Singleton C.M."/>
            <person name="Petriglieri F."/>
            <person name="Kristensen J.M."/>
            <person name="Kirkegaard R.H."/>
            <person name="Michaelsen T.Y."/>
            <person name="Andersen M.H."/>
            <person name="Karst S.M."/>
            <person name="Dueholm M.S."/>
            <person name="Nielsen P.H."/>
            <person name="Albertsen M."/>
        </authorList>
    </citation>
    <scope>NUCLEOTIDE SEQUENCE [LARGE SCALE GENOMIC DNA]</scope>
    <source>
        <strain evidence="3">EsbW_18-Q3-R4-48_BATAC.285</strain>
    </source>
</reference>
<evidence type="ECO:0000259" key="2">
    <source>
        <dbReference type="Pfam" id="PF03787"/>
    </source>
</evidence>
<dbReference type="GO" id="GO:0051607">
    <property type="term" value="P:defense response to virus"/>
    <property type="evidence" value="ECO:0007669"/>
    <property type="project" value="UniProtKB-KW"/>
</dbReference>
<gene>
    <name evidence="3" type="ORF">IPJ27_13830</name>
</gene>
<dbReference type="Pfam" id="PF03787">
    <property type="entry name" value="RAMPs"/>
    <property type="match status" value="1"/>
</dbReference>
<dbReference type="InterPro" id="IPR005537">
    <property type="entry name" value="RAMP_III_fam"/>
</dbReference>
<name>A0A935UGJ8_9PROT</name>
<evidence type="ECO:0000313" key="3">
    <source>
        <dbReference type="EMBL" id="MBK7675742.1"/>
    </source>
</evidence>
<proteinExistence type="predicted"/>
<sequence length="356" mass="39753">MANHRHDDAKPKLPAPSLHFEQQFENPYNFVPAPPRLIEHPTLGDALPAGHHRYLPGLWSGRISVELTTVTPLLIPDQPSVATNGHKTFGVRTDENGAPYLPPTSIKGALRAAYEAVTNSRMGVWSKAHDSRLALRQPAKSALDLIPVRIVLKPAGERALLFAIEHESHPLRFYSIAEGDKRRGSDACAERYANIEEGGDTLLQHGDCVQRNSHSGELAWVEEDEAVSAGWRRGYAVINGPNIKNKINERLFLETNRPREFEITPAITKQWDELISNYQKLHVLEIEKRRREGHEPADFLGEKPGQTAWSRHIHDVESSQLKHGLLCYAQVRAAFGSTLPRVDSASVVFHRAVCTA</sequence>
<dbReference type="CDD" id="cd09726">
    <property type="entry name" value="RAMP_I_III"/>
    <property type="match status" value="1"/>
</dbReference>
<dbReference type="AlphaFoldDB" id="A0A935UGJ8"/>
<accession>A0A935UGJ8</accession>
<protein>
    <recommendedName>
        <fullName evidence="2">CRISPR type III-associated protein domain-containing protein</fullName>
    </recommendedName>
</protein>
<dbReference type="EMBL" id="JADJMH010000013">
    <property type="protein sequence ID" value="MBK7675742.1"/>
    <property type="molecule type" value="Genomic_DNA"/>
</dbReference>
<comment type="caution">
    <text evidence="3">The sequence shown here is derived from an EMBL/GenBank/DDBJ whole genome shotgun (WGS) entry which is preliminary data.</text>
</comment>
<dbReference type="Proteomes" id="UP000697998">
    <property type="component" value="Unassembled WGS sequence"/>
</dbReference>
<evidence type="ECO:0000313" key="4">
    <source>
        <dbReference type="Proteomes" id="UP000697998"/>
    </source>
</evidence>
<evidence type="ECO:0000256" key="1">
    <source>
        <dbReference type="ARBA" id="ARBA00023118"/>
    </source>
</evidence>
<organism evidence="3 4">
    <name type="scientific">Candidatus Accumulibacter proximus</name>
    <dbReference type="NCBI Taxonomy" id="2954385"/>
    <lineage>
        <taxon>Bacteria</taxon>
        <taxon>Pseudomonadati</taxon>
        <taxon>Pseudomonadota</taxon>
        <taxon>Betaproteobacteria</taxon>
        <taxon>Candidatus Accumulibacter</taxon>
    </lineage>
</organism>
<keyword evidence="1" id="KW-0051">Antiviral defense</keyword>